<dbReference type="GO" id="GO:0005524">
    <property type="term" value="F:ATP binding"/>
    <property type="evidence" value="ECO:0007669"/>
    <property type="project" value="UniProtKB-KW"/>
</dbReference>
<dbReference type="AlphaFoldDB" id="A0A5D4M090"/>
<keyword evidence="13" id="KW-0843">Virulence</keyword>
<dbReference type="CDD" id="cd06225">
    <property type="entry name" value="HAMP"/>
    <property type="match status" value="1"/>
</dbReference>
<evidence type="ECO:0000256" key="16">
    <source>
        <dbReference type="ARBA" id="ARBA00040841"/>
    </source>
</evidence>
<dbReference type="PROSITE" id="PS50885">
    <property type="entry name" value="HAMP"/>
    <property type="match status" value="1"/>
</dbReference>
<dbReference type="GO" id="GO:0000155">
    <property type="term" value="F:phosphorelay sensor kinase activity"/>
    <property type="evidence" value="ECO:0007669"/>
    <property type="project" value="InterPro"/>
</dbReference>
<evidence type="ECO:0000256" key="5">
    <source>
        <dbReference type="ARBA" id="ARBA00022553"/>
    </source>
</evidence>
<evidence type="ECO:0000256" key="9">
    <source>
        <dbReference type="ARBA" id="ARBA00022777"/>
    </source>
</evidence>
<dbReference type="InterPro" id="IPR003661">
    <property type="entry name" value="HisK_dim/P_dom"/>
</dbReference>
<dbReference type="InterPro" id="IPR003594">
    <property type="entry name" value="HATPase_dom"/>
</dbReference>
<keyword evidence="5" id="KW-0597">Phosphoprotein</keyword>
<evidence type="ECO:0000256" key="6">
    <source>
        <dbReference type="ARBA" id="ARBA00022679"/>
    </source>
</evidence>
<dbReference type="FunFam" id="3.30.565.10:FF:000006">
    <property type="entry name" value="Sensor histidine kinase WalK"/>
    <property type="match status" value="1"/>
</dbReference>
<keyword evidence="9 20" id="KW-0418">Kinase</keyword>
<dbReference type="Gene3D" id="1.10.287.130">
    <property type="match status" value="1"/>
</dbReference>
<sequence>MFNSLYTRMVLTFLVVVVISVTVSFFITFSIYEDRVIEELEEEMIFSGKAIIQLYKEMEPENLERYLEGISSIRFNIAVYSEDGEADYYGKANPENYAAASEIEAVLAGGIHRIDNQDPRLLRNSSVGLPFEANGQNYALFLKPGIIGKLSFVQEVLTTVLISVLSIGSILYLFVAIYLVTPIKKLTTFTSKIAKGNFSGNVPIKRNDEIGQLAVSFNTMNKELNRIENTRREFISNVSHDLQSPLTSIRGFAIALKENEFPKSQQDHYLTIIQTESERLAKLSENLLKLSVLEGKENPLNKQFYRLDQQIRQVFLNHQPQWLEKGIQIDLEDVKPVEIDADKDQLEQVWHNLLTNSMKFTDYQGGIKVILEEQDESIQVVFSDTGKGIPEEDWPYVFDRFFTVDRARVRSKQGSGLGLAIVKKIVNLHGGEISVHSGVGKGTSFTITLPKSMG</sequence>
<dbReference type="CDD" id="cd00075">
    <property type="entry name" value="HATPase"/>
    <property type="match status" value="1"/>
</dbReference>
<evidence type="ECO:0000259" key="19">
    <source>
        <dbReference type="PROSITE" id="PS50885"/>
    </source>
</evidence>
<dbReference type="SUPFAM" id="SSF47384">
    <property type="entry name" value="Homodimeric domain of signal transducing histidine kinase"/>
    <property type="match status" value="1"/>
</dbReference>
<dbReference type="Proteomes" id="UP000325182">
    <property type="component" value="Unassembled WGS sequence"/>
</dbReference>
<reference evidence="20 21" key="1">
    <citation type="submission" date="2019-08" db="EMBL/GenBank/DDBJ databases">
        <title>Bacillus genomes from the desert of Cuatro Cienegas, Coahuila.</title>
        <authorList>
            <person name="Olmedo-Alvarez G."/>
        </authorList>
    </citation>
    <scope>NUCLEOTIDE SEQUENCE [LARGE SCALE GENOMIC DNA]</scope>
    <source>
        <strain evidence="20 21">CH128b_4D</strain>
    </source>
</reference>
<keyword evidence="8" id="KW-0547">Nucleotide-binding</keyword>
<comment type="subcellular location">
    <subcellularLocation>
        <location evidence="2">Cell membrane</location>
        <topology evidence="2">Multi-pass membrane protein</topology>
    </subcellularLocation>
</comment>
<dbReference type="InterPro" id="IPR003660">
    <property type="entry name" value="HAMP_dom"/>
</dbReference>
<evidence type="ECO:0000256" key="15">
    <source>
        <dbReference type="ARBA" id="ARBA00037219"/>
    </source>
</evidence>
<evidence type="ECO:0000256" key="10">
    <source>
        <dbReference type="ARBA" id="ARBA00022840"/>
    </source>
</evidence>
<protein>
    <recommendedName>
        <fullName evidence="16">Heme sensor protein HssS</fullName>
        <ecNumber evidence="3">2.7.13.3</ecNumber>
    </recommendedName>
</protein>
<dbReference type="PANTHER" id="PTHR45528:SF11">
    <property type="entry name" value="HISTIDINE KINASE"/>
    <property type="match status" value="1"/>
</dbReference>
<dbReference type="Gene3D" id="6.10.340.10">
    <property type="match status" value="1"/>
</dbReference>
<evidence type="ECO:0000313" key="20">
    <source>
        <dbReference type="EMBL" id="TYR95021.1"/>
    </source>
</evidence>
<keyword evidence="7 17" id="KW-0812">Transmembrane</keyword>
<dbReference type="RefSeq" id="WP_148955307.1">
    <property type="nucleotide sequence ID" value="NZ_VTEG01000033.1"/>
</dbReference>
<evidence type="ECO:0000256" key="1">
    <source>
        <dbReference type="ARBA" id="ARBA00000085"/>
    </source>
</evidence>
<dbReference type="Gene3D" id="3.30.565.10">
    <property type="entry name" value="Histidine kinase-like ATPase, C-terminal domain"/>
    <property type="match status" value="1"/>
</dbReference>
<keyword evidence="12" id="KW-0902">Two-component regulatory system</keyword>
<dbReference type="Pfam" id="PF00672">
    <property type="entry name" value="HAMP"/>
    <property type="match status" value="1"/>
</dbReference>
<comment type="catalytic activity">
    <reaction evidence="1">
        <text>ATP + protein L-histidine = ADP + protein N-phospho-L-histidine.</text>
        <dbReference type="EC" id="2.7.13.3"/>
    </reaction>
</comment>
<dbReference type="GO" id="GO:0005886">
    <property type="term" value="C:plasma membrane"/>
    <property type="evidence" value="ECO:0007669"/>
    <property type="project" value="UniProtKB-SubCell"/>
</dbReference>
<organism evidence="20 21">
    <name type="scientific">Rossellomorea vietnamensis</name>
    <dbReference type="NCBI Taxonomy" id="218284"/>
    <lineage>
        <taxon>Bacteria</taxon>
        <taxon>Bacillati</taxon>
        <taxon>Bacillota</taxon>
        <taxon>Bacilli</taxon>
        <taxon>Bacillales</taxon>
        <taxon>Bacillaceae</taxon>
        <taxon>Rossellomorea</taxon>
    </lineage>
</organism>
<dbReference type="Pfam" id="PF02518">
    <property type="entry name" value="HATPase_c"/>
    <property type="match status" value="1"/>
</dbReference>
<dbReference type="InterPro" id="IPR036890">
    <property type="entry name" value="HATPase_C_sf"/>
</dbReference>
<dbReference type="InterPro" id="IPR005467">
    <property type="entry name" value="His_kinase_dom"/>
</dbReference>
<evidence type="ECO:0000259" key="18">
    <source>
        <dbReference type="PROSITE" id="PS50109"/>
    </source>
</evidence>
<keyword evidence="6" id="KW-0808">Transferase</keyword>
<dbReference type="InterPro" id="IPR050398">
    <property type="entry name" value="HssS/ArlS-like"/>
</dbReference>
<dbReference type="FunFam" id="1.10.287.130:FF:000001">
    <property type="entry name" value="Two-component sensor histidine kinase"/>
    <property type="match status" value="1"/>
</dbReference>
<dbReference type="SUPFAM" id="SSF55874">
    <property type="entry name" value="ATPase domain of HSP90 chaperone/DNA topoisomerase II/histidine kinase"/>
    <property type="match status" value="1"/>
</dbReference>
<dbReference type="PRINTS" id="PR00344">
    <property type="entry name" value="BCTRLSENSOR"/>
</dbReference>
<evidence type="ECO:0000256" key="2">
    <source>
        <dbReference type="ARBA" id="ARBA00004651"/>
    </source>
</evidence>
<keyword evidence="4" id="KW-1003">Cell membrane</keyword>
<evidence type="ECO:0000256" key="11">
    <source>
        <dbReference type="ARBA" id="ARBA00022989"/>
    </source>
</evidence>
<feature type="transmembrane region" description="Helical" evidence="17">
    <location>
        <begin position="6"/>
        <end position="32"/>
    </location>
</feature>
<evidence type="ECO:0000256" key="14">
    <source>
        <dbReference type="ARBA" id="ARBA00023136"/>
    </source>
</evidence>
<evidence type="ECO:0000256" key="17">
    <source>
        <dbReference type="SAM" id="Phobius"/>
    </source>
</evidence>
<dbReference type="SMART" id="SM00388">
    <property type="entry name" value="HisKA"/>
    <property type="match status" value="1"/>
</dbReference>
<name>A0A5D4M090_9BACI</name>
<comment type="caution">
    <text evidence="20">The sequence shown here is derived from an EMBL/GenBank/DDBJ whole genome shotgun (WGS) entry which is preliminary data.</text>
</comment>
<keyword evidence="14 17" id="KW-0472">Membrane</keyword>
<evidence type="ECO:0000256" key="4">
    <source>
        <dbReference type="ARBA" id="ARBA00022475"/>
    </source>
</evidence>
<comment type="function">
    <text evidence="15">Member of the two-component regulatory system HssS/HssR involved in intracellular heme homeostasis and tempering of staphylococcal virulence. HssS functions as a heme sensor histidine kinase which is autophosphorylated at a histidine residue and transfers its phosphate group to an aspartate residue of HssR. HssR/HssS activates the expression of hrtAB, an efflux pump, in response to extracellular heme, hemin, hemoglobin or blood.</text>
</comment>
<keyword evidence="10" id="KW-0067">ATP-binding</keyword>
<gene>
    <name evidence="20" type="ORF">FZC84_22045</name>
</gene>
<feature type="domain" description="Histidine kinase" evidence="18">
    <location>
        <begin position="237"/>
        <end position="453"/>
    </location>
</feature>
<dbReference type="SMART" id="SM00304">
    <property type="entry name" value="HAMP"/>
    <property type="match status" value="1"/>
</dbReference>
<feature type="transmembrane region" description="Helical" evidence="17">
    <location>
        <begin position="156"/>
        <end position="180"/>
    </location>
</feature>
<dbReference type="Pfam" id="PF00512">
    <property type="entry name" value="HisKA"/>
    <property type="match status" value="1"/>
</dbReference>
<evidence type="ECO:0000256" key="13">
    <source>
        <dbReference type="ARBA" id="ARBA00023026"/>
    </source>
</evidence>
<proteinExistence type="predicted"/>
<evidence type="ECO:0000256" key="3">
    <source>
        <dbReference type="ARBA" id="ARBA00012438"/>
    </source>
</evidence>
<dbReference type="EC" id="2.7.13.3" evidence="3"/>
<dbReference type="InterPro" id="IPR004358">
    <property type="entry name" value="Sig_transdc_His_kin-like_C"/>
</dbReference>
<dbReference type="CDD" id="cd00082">
    <property type="entry name" value="HisKA"/>
    <property type="match status" value="1"/>
</dbReference>
<accession>A0A5D4M090</accession>
<dbReference type="InterPro" id="IPR036097">
    <property type="entry name" value="HisK_dim/P_sf"/>
</dbReference>
<dbReference type="PANTHER" id="PTHR45528">
    <property type="entry name" value="SENSOR HISTIDINE KINASE CPXA"/>
    <property type="match status" value="1"/>
</dbReference>
<dbReference type="SUPFAM" id="SSF158472">
    <property type="entry name" value="HAMP domain-like"/>
    <property type="match status" value="1"/>
</dbReference>
<evidence type="ECO:0000256" key="7">
    <source>
        <dbReference type="ARBA" id="ARBA00022692"/>
    </source>
</evidence>
<dbReference type="EMBL" id="VTEG01000033">
    <property type="protein sequence ID" value="TYR95021.1"/>
    <property type="molecule type" value="Genomic_DNA"/>
</dbReference>
<feature type="domain" description="HAMP" evidence="19">
    <location>
        <begin position="177"/>
        <end position="229"/>
    </location>
</feature>
<dbReference type="PROSITE" id="PS50109">
    <property type="entry name" value="HIS_KIN"/>
    <property type="match status" value="1"/>
</dbReference>
<evidence type="ECO:0000256" key="12">
    <source>
        <dbReference type="ARBA" id="ARBA00023012"/>
    </source>
</evidence>
<evidence type="ECO:0000256" key="8">
    <source>
        <dbReference type="ARBA" id="ARBA00022741"/>
    </source>
</evidence>
<keyword evidence="11 17" id="KW-1133">Transmembrane helix</keyword>
<evidence type="ECO:0000313" key="21">
    <source>
        <dbReference type="Proteomes" id="UP000325182"/>
    </source>
</evidence>
<dbReference type="SMART" id="SM00387">
    <property type="entry name" value="HATPase_c"/>
    <property type="match status" value="1"/>
</dbReference>